<dbReference type="AlphaFoldDB" id="A0A173LWX5"/>
<dbReference type="Gene3D" id="3.30.1200.10">
    <property type="entry name" value="YggU-like"/>
    <property type="match status" value="1"/>
</dbReference>
<dbReference type="GeneID" id="80452008"/>
<dbReference type="SMART" id="SM01152">
    <property type="entry name" value="DUF167"/>
    <property type="match status" value="1"/>
</dbReference>
<dbReference type="Pfam" id="PF02594">
    <property type="entry name" value="DUF167"/>
    <property type="match status" value="1"/>
</dbReference>
<sequence length="73" mass="8073">MRIVVRVKPGSSKGPLIEEDAEGLFVFVREKAIDGGANEAVVKLIAEHYSTAKSRVRVVRGHTSRIKQIEIDD</sequence>
<dbReference type="OrthoDB" id="9801878at2"/>
<comment type="similarity">
    <text evidence="1">Belongs to the UPF0235 family.</text>
</comment>
<reference evidence="2 3" key="1">
    <citation type="journal article" date="2016" name="Genome Announc.">
        <title>Complete Genome Sequence of Aurantimicrobium minutum Type Strain KNCT, a Planktonic Ultramicrobacterium Isolated from River Water.</title>
        <authorList>
            <person name="Nakai R."/>
            <person name="Fujisawa T."/>
            <person name="Nakamura Y."/>
            <person name="Nishide H."/>
            <person name="Uchiyama I."/>
            <person name="Baba T."/>
            <person name="Toyoda A."/>
            <person name="Fujiyama A."/>
            <person name="Naganuma T."/>
            <person name="Niki H."/>
        </authorList>
    </citation>
    <scope>NUCLEOTIDE SEQUENCE [LARGE SCALE GENOMIC DNA]</scope>
    <source>
        <strain evidence="2 3">KNC</strain>
    </source>
</reference>
<name>A0A173LWX5_9MICO</name>
<dbReference type="Proteomes" id="UP000243847">
    <property type="component" value="Chromosome sequence1"/>
</dbReference>
<evidence type="ECO:0000313" key="3">
    <source>
        <dbReference type="Proteomes" id="UP000243847"/>
    </source>
</evidence>
<evidence type="ECO:0000256" key="1">
    <source>
        <dbReference type="ARBA" id="ARBA00010364"/>
    </source>
</evidence>
<dbReference type="EMBL" id="AP017457">
    <property type="protein sequence ID" value="BAU99357.1"/>
    <property type="molecule type" value="Genomic_DNA"/>
</dbReference>
<protein>
    <submittedName>
        <fullName evidence="2">Uncharacterized protein</fullName>
    </submittedName>
</protein>
<evidence type="ECO:0000313" key="2">
    <source>
        <dbReference type="EMBL" id="BAU99357.1"/>
    </source>
</evidence>
<dbReference type="KEGG" id="amin:AUMI_18150"/>
<dbReference type="InterPro" id="IPR003746">
    <property type="entry name" value="DUF167"/>
</dbReference>
<gene>
    <name evidence="2" type="ORF">AUMI_18150</name>
</gene>
<dbReference type="SUPFAM" id="SSF69786">
    <property type="entry name" value="YggU-like"/>
    <property type="match status" value="1"/>
</dbReference>
<organism evidence="2 3">
    <name type="scientific">Aurantimicrobium minutum</name>
    <dbReference type="NCBI Taxonomy" id="708131"/>
    <lineage>
        <taxon>Bacteria</taxon>
        <taxon>Bacillati</taxon>
        <taxon>Actinomycetota</taxon>
        <taxon>Actinomycetes</taxon>
        <taxon>Micrococcales</taxon>
        <taxon>Microbacteriaceae</taxon>
        <taxon>Aurantimicrobium</taxon>
    </lineage>
</organism>
<dbReference type="InterPro" id="IPR036591">
    <property type="entry name" value="YggU-like_sf"/>
</dbReference>
<proteinExistence type="inferred from homology"/>
<accession>A0A173LWX5</accession>
<dbReference type="RefSeq" id="WP_096381659.1">
    <property type="nucleotide sequence ID" value="NZ_AP017457.1"/>
</dbReference>
<dbReference type="NCBIfam" id="TIGR00251">
    <property type="entry name" value="DUF167 family protein"/>
    <property type="match status" value="1"/>
</dbReference>